<protein>
    <submittedName>
        <fullName evidence="1">Uncharacterized protein z611L</fullName>
    </submittedName>
</protein>
<proteinExistence type="predicted"/>
<name>A7K9M1_9PHYC</name>
<keyword evidence="2" id="KW-1185">Reference proteome</keyword>
<evidence type="ECO:0000313" key="2">
    <source>
        <dbReference type="Proteomes" id="UP000202420"/>
    </source>
</evidence>
<accession>A7K9M1</accession>
<dbReference type="RefSeq" id="YP_001427092.1">
    <property type="nucleotide sequence ID" value="NC_008724.1"/>
</dbReference>
<dbReference type="EMBL" id="EF101928">
    <property type="protein sequence ID" value="ABT16745.1"/>
    <property type="molecule type" value="Genomic_DNA"/>
</dbReference>
<dbReference type="Proteomes" id="UP000202420">
    <property type="component" value="Segment"/>
</dbReference>
<dbReference type="KEGG" id="vg:5470806"/>
<organism evidence="1 2">
    <name type="scientific">Chlorovirus heliozoae</name>
    <dbReference type="NCBI Taxonomy" id="322019"/>
    <lineage>
        <taxon>Viruses</taxon>
        <taxon>Varidnaviria</taxon>
        <taxon>Bamfordvirae</taxon>
        <taxon>Nucleocytoviricota</taxon>
        <taxon>Megaviricetes</taxon>
        <taxon>Algavirales</taxon>
        <taxon>Phycodnaviridae</taxon>
        <taxon>Chlorovirus</taxon>
    </lineage>
</organism>
<reference evidence="1 2" key="1">
    <citation type="submission" date="2006-09" db="EMBL/GenBank/DDBJ databases">
        <title>Sequence and annotation of the 288-kb ATCV-1 virus that infects an endosymbiotic Chlorella strain of the heliozoon Acanthocystis turfacea.</title>
        <authorList>
            <person name="Fitzgerald L.A."/>
            <person name="Graves M.V."/>
            <person name="Li X."/>
            <person name="Pfitzner A.J.P."/>
            <person name="Hartigan J."/>
            <person name="Van Etten J.L."/>
        </authorList>
    </citation>
    <scope>NUCLEOTIDE SEQUENCE [LARGE SCALE GENOMIC DNA]</scope>
    <source>
        <strain evidence="1 2">ATCV-1</strain>
    </source>
</reference>
<dbReference type="GeneID" id="5470806"/>
<sequence length="89" mass="9560">MVARVAGFLSVIRRRKSFRTSSTQSCSIKGFISSRRALRTMPLVVVAGGLGSSPVRHAYRTMPSAYTSTGFPMVISFGRIYPSATSGAI</sequence>
<evidence type="ECO:0000313" key="1">
    <source>
        <dbReference type="EMBL" id="ABT16745.1"/>
    </source>
</evidence>
<gene>
    <name evidence="1" type="primary">z611L</name>
    <name evidence="1" type="ORF">ATCV1_z611L</name>
</gene>